<dbReference type="InterPro" id="IPR046923">
    <property type="entry name" value="CATRA-C"/>
</dbReference>
<evidence type="ECO:0000313" key="5">
    <source>
        <dbReference type="Proteomes" id="UP000637628"/>
    </source>
</evidence>
<evidence type="ECO:0000313" key="4">
    <source>
        <dbReference type="EMBL" id="GIE03456.1"/>
    </source>
</evidence>
<dbReference type="Proteomes" id="UP000637628">
    <property type="component" value="Unassembled WGS sequence"/>
</dbReference>
<evidence type="ECO:0000259" key="3">
    <source>
        <dbReference type="Pfam" id="PF20270"/>
    </source>
</evidence>
<name>A0ABQ3Z0W5_9ACTN</name>
<dbReference type="EMBL" id="BOML01000038">
    <property type="protein sequence ID" value="GIE03456.1"/>
    <property type="molecule type" value="Genomic_DNA"/>
</dbReference>
<evidence type="ECO:0000259" key="2">
    <source>
        <dbReference type="Pfam" id="PF20269"/>
    </source>
</evidence>
<feature type="transmembrane region" description="Helical" evidence="1">
    <location>
        <begin position="462"/>
        <end position="484"/>
    </location>
</feature>
<keyword evidence="1" id="KW-0472">Membrane</keyword>
<feature type="transmembrane region" description="Helical" evidence="1">
    <location>
        <begin position="363"/>
        <end position="386"/>
    </location>
</feature>
<dbReference type="Pfam" id="PF20269">
    <property type="entry name" value="CATRA-N"/>
    <property type="match status" value="1"/>
</dbReference>
<feature type="transmembrane region" description="Helical" evidence="1">
    <location>
        <begin position="398"/>
        <end position="416"/>
    </location>
</feature>
<accession>A0ABQ3Z0W5</accession>
<dbReference type="NCBIfam" id="NF038357">
    <property type="entry name" value="BN6_48550_fam"/>
    <property type="match status" value="1"/>
</dbReference>
<dbReference type="InterPro" id="IPR046922">
    <property type="entry name" value="CATRA-N"/>
</dbReference>
<dbReference type="Pfam" id="PF20270">
    <property type="entry name" value="CATRA-C"/>
    <property type="match status" value="1"/>
</dbReference>
<evidence type="ECO:0000256" key="1">
    <source>
        <dbReference type="SAM" id="Phobius"/>
    </source>
</evidence>
<feature type="domain" description="CASPASE and TPR Repeat-Associated C-terminal" evidence="3">
    <location>
        <begin position="211"/>
        <end position="340"/>
    </location>
</feature>
<keyword evidence="1" id="KW-0812">Transmembrane</keyword>
<reference evidence="4 5" key="1">
    <citation type="submission" date="2021-01" db="EMBL/GenBank/DDBJ databases">
        <title>Whole genome shotgun sequence of Actinoplanes durhamensis NBRC 14914.</title>
        <authorList>
            <person name="Komaki H."/>
            <person name="Tamura T."/>
        </authorList>
    </citation>
    <scope>NUCLEOTIDE SEQUENCE [LARGE SCALE GENOMIC DNA]</scope>
    <source>
        <strain evidence="4 5">NBRC 14914</strain>
    </source>
</reference>
<protein>
    <submittedName>
        <fullName evidence="4">Uncharacterized protein</fullName>
    </submittedName>
</protein>
<feature type="domain" description="CASPASE and TPR Repeat-Associated N-terminal" evidence="2">
    <location>
        <begin position="5"/>
        <end position="205"/>
    </location>
</feature>
<organism evidence="4 5">
    <name type="scientific">Paractinoplanes durhamensis</name>
    <dbReference type="NCBI Taxonomy" id="113563"/>
    <lineage>
        <taxon>Bacteria</taxon>
        <taxon>Bacillati</taxon>
        <taxon>Actinomycetota</taxon>
        <taxon>Actinomycetes</taxon>
        <taxon>Micromonosporales</taxon>
        <taxon>Micromonosporaceae</taxon>
        <taxon>Paractinoplanes</taxon>
    </lineage>
</organism>
<gene>
    <name evidence="4" type="ORF">Adu01nite_48060</name>
</gene>
<keyword evidence="5" id="KW-1185">Reference proteome</keyword>
<keyword evidence="1" id="KW-1133">Transmembrane helix</keyword>
<feature type="transmembrane region" description="Helical" evidence="1">
    <location>
        <begin position="428"/>
        <end position="450"/>
    </location>
</feature>
<sequence>MHHPALVTHAFFPADAVINEASSVAATAVETITKRAIGEKYDAAIPDWPEEYAAPTATDESGLLVRLFGAARPGAGRVRVLLIYQINEVIGVSTIDAYQSVQPSWPEFDKGWTEPVRTILESAQPSENLIGWAEVYSARVGGRFGTIRGLARPLAPDHARIQPEASWRPESGLLVSELDREHAQERRLFAMGRTDDVLDRWLWTSPSAALPLLTRYLLQSAQLRYQRAELLRKRPEYTGAIDKIDKICEDLRAALQGQEIPHAQILLANQALIGLTTEQGGVVTHLTDVRSRIGTVEAVVHNLRTVGAGGRVGAADQPYGDRLLVQLRTEEAYLAAAQLKAAELSRLAGSTVNSRLEDRKAELTLVMSSLLGAILMALGAVQSLQYRVPLPARVQPPTIAVLAALALALPLTVLRLSSSADQRSGPGWDYSLATAIGGTGGWLAMSVISFCTDREFQHWQSHAWVTLCAATAAIVAAIGAAYLIRRARPGRKVQATMRSDPGG</sequence>
<comment type="caution">
    <text evidence="4">The sequence shown here is derived from an EMBL/GenBank/DDBJ whole genome shotgun (WGS) entry which is preliminary data.</text>
</comment>
<proteinExistence type="predicted"/>